<name>A0AAD8NP67_TARER</name>
<accession>A0AAD8NP67</accession>
<evidence type="ECO:0000313" key="3">
    <source>
        <dbReference type="Proteomes" id="UP001229421"/>
    </source>
</evidence>
<comment type="caution">
    <text evidence="2">The sequence shown here is derived from an EMBL/GenBank/DDBJ whole genome shotgun (WGS) entry which is preliminary data.</text>
</comment>
<keyword evidence="3" id="KW-1185">Reference proteome</keyword>
<reference evidence="2" key="1">
    <citation type="journal article" date="2023" name="bioRxiv">
        <title>Improved chromosome-level genome assembly for marigold (Tagetes erecta).</title>
        <authorList>
            <person name="Jiang F."/>
            <person name="Yuan L."/>
            <person name="Wang S."/>
            <person name="Wang H."/>
            <person name="Xu D."/>
            <person name="Wang A."/>
            <person name="Fan W."/>
        </authorList>
    </citation>
    <scope>NUCLEOTIDE SEQUENCE</scope>
    <source>
        <strain evidence="2">WSJ</strain>
        <tissue evidence="2">Leaf</tissue>
    </source>
</reference>
<dbReference type="InterPro" id="IPR026960">
    <property type="entry name" value="RVT-Znf"/>
</dbReference>
<dbReference type="Proteomes" id="UP001229421">
    <property type="component" value="Unassembled WGS sequence"/>
</dbReference>
<dbReference type="AlphaFoldDB" id="A0AAD8NP67"/>
<feature type="domain" description="Reverse transcriptase zinc-binding" evidence="1">
    <location>
        <begin position="117"/>
        <end position="180"/>
    </location>
</feature>
<gene>
    <name evidence="2" type="ORF">QVD17_31860</name>
</gene>
<dbReference type="EMBL" id="JAUHHV010000008">
    <property type="protein sequence ID" value="KAK1416072.1"/>
    <property type="molecule type" value="Genomic_DNA"/>
</dbReference>
<evidence type="ECO:0000313" key="2">
    <source>
        <dbReference type="EMBL" id="KAK1416072.1"/>
    </source>
</evidence>
<organism evidence="2 3">
    <name type="scientific">Tagetes erecta</name>
    <name type="common">African marigold</name>
    <dbReference type="NCBI Taxonomy" id="13708"/>
    <lineage>
        <taxon>Eukaryota</taxon>
        <taxon>Viridiplantae</taxon>
        <taxon>Streptophyta</taxon>
        <taxon>Embryophyta</taxon>
        <taxon>Tracheophyta</taxon>
        <taxon>Spermatophyta</taxon>
        <taxon>Magnoliopsida</taxon>
        <taxon>eudicotyledons</taxon>
        <taxon>Gunneridae</taxon>
        <taxon>Pentapetalae</taxon>
        <taxon>asterids</taxon>
        <taxon>campanulids</taxon>
        <taxon>Asterales</taxon>
        <taxon>Asteraceae</taxon>
        <taxon>Asteroideae</taxon>
        <taxon>Heliantheae alliance</taxon>
        <taxon>Tageteae</taxon>
        <taxon>Tagetes</taxon>
    </lineage>
</organism>
<dbReference type="PANTHER" id="PTHR36617">
    <property type="entry name" value="PROTEIN, PUTATIVE-RELATED"/>
    <property type="match status" value="1"/>
</dbReference>
<evidence type="ECO:0000259" key="1">
    <source>
        <dbReference type="Pfam" id="PF13966"/>
    </source>
</evidence>
<proteinExistence type="predicted"/>
<protein>
    <recommendedName>
        <fullName evidence="1">Reverse transcriptase zinc-binding domain-containing protein</fullName>
    </recommendedName>
</protein>
<dbReference type="Pfam" id="PF13966">
    <property type="entry name" value="zf-RVT"/>
    <property type="match status" value="1"/>
</dbReference>
<dbReference type="PANTHER" id="PTHR36617:SF15">
    <property type="entry name" value="REVERSE TRANSCRIPTASE ZINC-BINDING DOMAIN-CONTAINING PROTEIN"/>
    <property type="match status" value="1"/>
</dbReference>
<sequence length="224" mass="25510">MFSVRRESGCVVERKSDHGMFSVGSSESISFWLDKWIGTVSLKELFPDLFKLEKEKRCTVVERLGALGDQRLWNWAHQPSNGMYTAQLHHLMDILDGHSANMSGHVWRWVMDESGIFSVKSFRSIIESNRAPIDLSPFSWHYWVPLKVRCFGWRASLERIASKQSLIRRGVKILSSECSTLGNPPSGAVCLPLNASERKKPLNRSEARSDSEGWALSHSEMRLC</sequence>